<organism evidence="3">
    <name type="scientific">uncultured bacterium fosmid pJB84G2</name>
    <dbReference type="NCBI Taxonomy" id="1478072"/>
    <lineage>
        <taxon>Bacteria</taxon>
        <taxon>environmental samples</taxon>
    </lineage>
</organism>
<dbReference type="SUPFAM" id="SSF51556">
    <property type="entry name" value="Metallo-dependent hydrolases"/>
    <property type="match status" value="1"/>
</dbReference>
<accession>A0A0H3U895</accession>
<dbReference type="GO" id="GO:0005829">
    <property type="term" value="C:cytosol"/>
    <property type="evidence" value="ECO:0007669"/>
    <property type="project" value="TreeGrafter"/>
</dbReference>
<dbReference type="Gene3D" id="3.20.20.140">
    <property type="entry name" value="Metal-dependent hydrolases"/>
    <property type="match status" value="1"/>
</dbReference>
<dbReference type="InterPro" id="IPR032466">
    <property type="entry name" value="Metal_Hydrolase"/>
</dbReference>
<dbReference type="PANTHER" id="PTHR21240:SF30">
    <property type="entry name" value="AMIDOHYDROLASE-RELATED DOMAIN-CONTAINING PROTEIN-RELATED"/>
    <property type="match status" value="1"/>
</dbReference>
<feature type="domain" description="Amidohydrolase-related" evidence="2">
    <location>
        <begin position="94"/>
        <end position="335"/>
    </location>
</feature>
<dbReference type="GO" id="GO:0019748">
    <property type="term" value="P:secondary metabolic process"/>
    <property type="evidence" value="ECO:0007669"/>
    <property type="project" value="TreeGrafter"/>
</dbReference>
<reference evidence="3" key="1">
    <citation type="submission" date="2013-08" db="EMBL/GenBank/DDBJ databases">
        <title>Comparison of modified E. coli strains.</title>
        <authorList>
            <person name="Juergensen J."/>
            <person name="Bonge A."/>
            <person name="Streit W.R."/>
        </authorList>
    </citation>
    <scope>NUCLEOTIDE SEQUENCE</scope>
</reference>
<dbReference type="GO" id="GO:0016831">
    <property type="term" value="F:carboxy-lyase activity"/>
    <property type="evidence" value="ECO:0007669"/>
    <property type="project" value="InterPro"/>
</dbReference>
<name>A0A0H3U895_9BACT</name>
<dbReference type="PANTHER" id="PTHR21240">
    <property type="entry name" value="2-AMINO-3-CARBOXYLMUCONATE-6-SEMIALDEHYDE DECARBOXYLASE"/>
    <property type="match status" value="1"/>
</dbReference>
<dbReference type="AlphaFoldDB" id="A0A0H3U895"/>
<dbReference type="InterPro" id="IPR032465">
    <property type="entry name" value="ACMSD"/>
</dbReference>
<evidence type="ECO:0000256" key="1">
    <source>
        <dbReference type="ARBA" id="ARBA00023239"/>
    </source>
</evidence>
<protein>
    <recommendedName>
        <fullName evidence="2">Amidohydrolase-related domain-containing protein</fullName>
    </recommendedName>
</protein>
<proteinExistence type="predicted"/>
<evidence type="ECO:0000259" key="2">
    <source>
        <dbReference type="Pfam" id="PF04909"/>
    </source>
</evidence>
<dbReference type="GO" id="GO:0016787">
    <property type="term" value="F:hydrolase activity"/>
    <property type="evidence" value="ECO:0007669"/>
    <property type="project" value="InterPro"/>
</dbReference>
<sequence length="336" mass="38358">MKIIDFEHHYFSKPFYEFLIKNKDKLIKSAEFASIYSSFGYKSNNGTGLPFGSEISCQNDIDLKIMDNAGMQFGILSTSDGIESLGKNDSILMAKKTNDFTASKIKEHPDRFLGTFCLPTPYVEESLKEIDRAANELGLKYFHTHSSYGQKRLSDPEFEPIIKHCAELNIPIYIHPCYQSEKYLSTLGFAFSGAGFGFTVDVMNTVIRLIAGGIFDRYPNLKIIIGHMGEFLPYTIARIDNMIDIFKDQDPWIKCKNNFSYYVKHDNIYVSTSGIFDENVIDFAIKQLGIDHILFGADFCYENAKRSVDFILNLNISEEDKHKICHLNGERLLNLK</sequence>
<dbReference type="InterPro" id="IPR006680">
    <property type="entry name" value="Amidohydro-rel"/>
</dbReference>
<keyword evidence="1" id="KW-0456">Lyase</keyword>
<dbReference type="Pfam" id="PF04909">
    <property type="entry name" value="Amidohydro_2"/>
    <property type="match status" value="1"/>
</dbReference>
<evidence type="ECO:0000313" key="3">
    <source>
        <dbReference type="EMBL" id="AIF26730.1"/>
    </source>
</evidence>
<dbReference type="EMBL" id="KF540244">
    <property type="protein sequence ID" value="AIF26730.1"/>
    <property type="molecule type" value="Genomic_DNA"/>
</dbReference>